<comment type="caution">
    <text evidence="1">The sequence shown here is derived from an EMBL/GenBank/DDBJ whole genome shotgun (WGS) entry which is preliminary data.</text>
</comment>
<evidence type="ECO:0000313" key="1">
    <source>
        <dbReference type="EMBL" id="RTG87494.1"/>
    </source>
</evidence>
<sequence length="103" mass="12355">MYRTISVHTIESSFFRTFLFSSERCMQSLEPCIDPMFRHCIRCNRVALSVSPQVLYQCKIIHLSYCYFYSPNHLSLDRLSAWRSMILHPMCIYCDLPLTWKEF</sequence>
<accession>A0A430QII5</accession>
<keyword evidence="2" id="KW-1185">Reference proteome</keyword>
<proteinExistence type="predicted"/>
<protein>
    <submittedName>
        <fullName evidence="1">Uncharacterized protein</fullName>
    </submittedName>
</protein>
<dbReference type="AlphaFoldDB" id="A0A430QII5"/>
<reference evidence="1 2" key="1">
    <citation type="journal article" date="2019" name="PLoS Pathog.">
        <title>Genome sequence of the bovine parasite Schistosoma bovis Tanzania.</title>
        <authorList>
            <person name="Oey H."/>
            <person name="Zakrzewski M."/>
            <person name="Gobert G."/>
            <person name="Gravermann K."/>
            <person name="Stoye J."/>
            <person name="Jones M."/>
            <person name="Mcmanus D."/>
            <person name="Krause L."/>
        </authorList>
    </citation>
    <scope>NUCLEOTIDE SEQUENCE [LARGE SCALE GENOMIC DNA]</scope>
    <source>
        <strain evidence="1 2">TAN1997</strain>
    </source>
</reference>
<evidence type="ECO:0000313" key="2">
    <source>
        <dbReference type="Proteomes" id="UP000290809"/>
    </source>
</evidence>
<dbReference type="EMBL" id="QMKO01001672">
    <property type="protein sequence ID" value="RTG87494.1"/>
    <property type="molecule type" value="Genomic_DNA"/>
</dbReference>
<gene>
    <name evidence="1" type="ORF">DC041_0006145</name>
</gene>
<dbReference type="Proteomes" id="UP000290809">
    <property type="component" value="Unassembled WGS sequence"/>
</dbReference>
<organism evidence="1 2">
    <name type="scientific">Schistosoma bovis</name>
    <name type="common">Blood fluke</name>
    <dbReference type="NCBI Taxonomy" id="6184"/>
    <lineage>
        <taxon>Eukaryota</taxon>
        <taxon>Metazoa</taxon>
        <taxon>Spiralia</taxon>
        <taxon>Lophotrochozoa</taxon>
        <taxon>Platyhelminthes</taxon>
        <taxon>Trematoda</taxon>
        <taxon>Digenea</taxon>
        <taxon>Strigeidida</taxon>
        <taxon>Schistosomatoidea</taxon>
        <taxon>Schistosomatidae</taxon>
        <taxon>Schistosoma</taxon>
    </lineage>
</organism>
<name>A0A430QII5_SCHBO</name>